<evidence type="ECO:0000313" key="2">
    <source>
        <dbReference type="EMBL" id="KAL3784510.1"/>
    </source>
</evidence>
<dbReference type="EMBL" id="JALLPJ020000725">
    <property type="protein sequence ID" value="KAL3784510.1"/>
    <property type="molecule type" value="Genomic_DNA"/>
</dbReference>
<organism evidence="2 3">
    <name type="scientific">Cyclotella atomus</name>
    <dbReference type="NCBI Taxonomy" id="382360"/>
    <lineage>
        <taxon>Eukaryota</taxon>
        <taxon>Sar</taxon>
        <taxon>Stramenopiles</taxon>
        <taxon>Ochrophyta</taxon>
        <taxon>Bacillariophyta</taxon>
        <taxon>Coscinodiscophyceae</taxon>
        <taxon>Thalassiosirophycidae</taxon>
        <taxon>Stephanodiscales</taxon>
        <taxon>Stephanodiscaceae</taxon>
        <taxon>Cyclotella</taxon>
    </lineage>
</organism>
<dbReference type="AlphaFoldDB" id="A0ABD3P8K8"/>
<accession>A0ABD3P8K8</accession>
<evidence type="ECO:0000256" key="1">
    <source>
        <dbReference type="SAM" id="SignalP"/>
    </source>
</evidence>
<protein>
    <recommendedName>
        <fullName evidence="4">KOW domain-containing protein</fullName>
    </recommendedName>
</protein>
<keyword evidence="1" id="KW-0732">Signal</keyword>
<sequence>MSCCKITPVTVCFVILSIFSTNHANAFPQIRRRPIIASGQRWRTSPSTVYLSGISDDANRANINSDIQSTRREALQRAIYSMGLVLAATSTNPSTGNAVGLGLPNLLLSADGDNRTTKGMPAPNKKSSGLGYKIRSVSKVMDELQRDLMQERWDLVETYPNIFRTYVPVLTAYTDSAFPTDIPTDQGLRVALRYEVGRFFASLERLKQATNRRSLDEAYVAYSDMSLHFDRYLRIGGLYTYYDDTVSLEPYYEGLPESSLVYVDPKKDPALVRDLVVLKEGPDKGRTGIVIGIYPDGSDTCAVKLDRFKGIREIRVVPRSWAAKRLGEQDPDDVFLLPRAS</sequence>
<name>A0ABD3P8K8_9STRA</name>
<keyword evidence="3" id="KW-1185">Reference proteome</keyword>
<evidence type="ECO:0008006" key="4">
    <source>
        <dbReference type="Google" id="ProtNLM"/>
    </source>
</evidence>
<reference evidence="2 3" key="1">
    <citation type="submission" date="2024-10" db="EMBL/GenBank/DDBJ databases">
        <title>Updated reference genomes for cyclostephanoid diatoms.</title>
        <authorList>
            <person name="Roberts W.R."/>
            <person name="Alverson A.J."/>
        </authorList>
    </citation>
    <scope>NUCLEOTIDE SEQUENCE [LARGE SCALE GENOMIC DNA]</scope>
    <source>
        <strain evidence="2 3">AJA010-31</strain>
    </source>
</reference>
<proteinExistence type="predicted"/>
<feature type="chain" id="PRO_5044827088" description="KOW domain-containing protein" evidence="1">
    <location>
        <begin position="27"/>
        <end position="341"/>
    </location>
</feature>
<comment type="caution">
    <text evidence="2">The sequence shown here is derived from an EMBL/GenBank/DDBJ whole genome shotgun (WGS) entry which is preliminary data.</text>
</comment>
<gene>
    <name evidence="2" type="ORF">ACHAWO_003216</name>
</gene>
<evidence type="ECO:0000313" key="3">
    <source>
        <dbReference type="Proteomes" id="UP001530400"/>
    </source>
</evidence>
<dbReference type="Proteomes" id="UP001530400">
    <property type="component" value="Unassembled WGS sequence"/>
</dbReference>
<feature type="signal peptide" evidence="1">
    <location>
        <begin position="1"/>
        <end position="26"/>
    </location>
</feature>